<dbReference type="EMBL" id="UHFN01000007">
    <property type="protein sequence ID" value="SUN62480.1"/>
    <property type="molecule type" value="Genomic_DNA"/>
</dbReference>
<feature type="transmembrane region" description="Helical" evidence="6">
    <location>
        <begin position="216"/>
        <end position="238"/>
    </location>
</feature>
<dbReference type="PIRSF" id="PIRSF035875">
    <property type="entry name" value="RNase_BN"/>
    <property type="match status" value="1"/>
</dbReference>
<evidence type="ECO:0000313" key="7">
    <source>
        <dbReference type="EMBL" id="SUN62480.1"/>
    </source>
</evidence>
<reference evidence="7 8" key="1">
    <citation type="submission" date="2018-06" db="EMBL/GenBank/DDBJ databases">
        <authorList>
            <consortium name="Pathogen Informatics"/>
            <person name="Doyle S."/>
        </authorList>
    </citation>
    <scope>NUCLEOTIDE SEQUENCE [LARGE SCALE GENOMIC DNA]</scope>
    <source>
        <strain evidence="7 8">NCTC12224</strain>
    </source>
</reference>
<feature type="transmembrane region" description="Helical" evidence="6">
    <location>
        <begin position="138"/>
        <end position="161"/>
    </location>
</feature>
<proteinExistence type="predicted"/>
<protein>
    <submittedName>
        <fullName evidence="7">Ribonuclease BN protein</fullName>
    </submittedName>
</protein>
<keyword evidence="8" id="KW-1185">Reference proteome</keyword>
<feature type="transmembrane region" description="Helical" evidence="6">
    <location>
        <begin position="250"/>
        <end position="276"/>
    </location>
</feature>
<dbReference type="PANTHER" id="PTHR30213">
    <property type="entry name" value="INNER MEMBRANE PROTEIN YHJD"/>
    <property type="match status" value="1"/>
</dbReference>
<feature type="transmembrane region" description="Helical" evidence="6">
    <location>
        <begin position="181"/>
        <end position="204"/>
    </location>
</feature>
<keyword evidence="4 6" id="KW-1133">Transmembrane helix</keyword>
<evidence type="ECO:0000256" key="3">
    <source>
        <dbReference type="ARBA" id="ARBA00022692"/>
    </source>
</evidence>
<feature type="transmembrane region" description="Helical" evidence="6">
    <location>
        <begin position="38"/>
        <end position="60"/>
    </location>
</feature>
<comment type="subcellular location">
    <subcellularLocation>
        <location evidence="1">Cell membrane</location>
        <topology evidence="1">Multi-pass membrane protein</topology>
    </subcellularLocation>
</comment>
<dbReference type="OrthoDB" id="9775903at2"/>
<evidence type="ECO:0000256" key="1">
    <source>
        <dbReference type="ARBA" id="ARBA00004651"/>
    </source>
</evidence>
<evidence type="ECO:0000256" key="6">
    <source>
        <dbReference type="SAM" id="Phobius"/>
    </source>
</evidence>
<sequence>MAKKSVVEKLMDKLNYPPLQVYLKHYQSAEMDLSAIAVAYYLLLTAFPLVVIAANIFPYLNIDITDFLSFLKDNLPKNVYQPASSVIVSIFSNPSKSILGVATLTALWTMSKSLTSLQKAMNKAYGVTQHRDFVIGRLVGLAMSLLLFFMLTFVLIFSTFSKPFIMLIVNRYDMWDRLTTLLLNLSHPVTALTIFLGMLTLYFFLPNVRIKRLRYLLPGTILVTVVMVFFSNLVSNYVLNRIEHLVDIKIFGSIVIFILMVWFIFLAYLIIFGAILNATYQELHEGLAESRKGDLVSILQSRSKSEKDHTDKEH</sequence>
<gene>
    <name evidence="7" type="ORF">NCTC12224_01906</name>
</gene>
<keyword evidence="2" id="KW-1003">Cell membrane</keyword>
<evidence type="ECO:0000256" key="2">
    <source>
        <dbReference type="ARBA" id="ARBA00022475"/>
    </source>
</evidence>
<keyword evidence="3 6" id="KW-0812">Transmembrane</keyword>
<feature type="transmembrane region" description="Helical" evidence="6">
    <location>
        <begin position="98"/>
        <end position="117"/>
    </location>
</feature>
<dbReference type="AlphaFoldDB" id="A0A380KE15"/>
<dbReference type="GO" id="GO:0005886">
    <property type="term" value="C:plasma membrane"/>
    <property type="evidence" value="ECO:0007669"/>
    <property type="project" value="UniProtKB-SubCell"/>
</dbReference>
<name>A0A380KE15_9STRE</name>
<evidence type="ECO:0000256" key="4">
    <source>
        <dbReference type="ARBA" id="ARBA00022989"/>
    </source>
</evidence>
<dbReference type="PANTHER" id="PTHR30213:SF0">
    <property type="entry name" value="UPF0761 MEMBRANE PROTEIN YIHY"/>
    <property type="match status" value="1"/>
</dbReference>
<accession>A0A380KE15</accession>
<keyword evidence="5 6" id="KW-0472">Membrane</keyword>
<dbReference type="Pfam" id="PF03631">
    <property type="entry name" value="Virul_fac_BrkB"/>
    <property type="match status" value="1"/>
</dbReference>
<dbReference type="Proteomes" id="UP000254924">
    <property type="component" value="Unassembled WGS sequence"/>
</dbReference>
<organism evidence="7 8">
    <name type="scientific">Streptococcus hyointestinalis</name>
    <dbReference type="NCBI Taxonomy" id="1337"/>
    <lineage>
        <taxon>Bacteria</taxon>
        <taxon>Bacillati</taxon>
        <taxon>Bacillota</taxon>
        <taxon>Bacilli</taxon>
        <taxon>Lactobacillales</taxon>
        <taxon>Streptococcaceae</taxon>
        <taxon>Streptococcus</taxon>
    </lineage>
</organism>
<dbReference type="InterPro" id="IPR017039">
    <property type="entry name" value="Virul_fac_BrkB"/>
</dbReference>
<evidence type="ECO:0000256" key="5">
    <source>
        <dbReference type="ARBA" id="ARBA00023136"/>
    </source>
</evidence>
<evidence type="ECO:0000313" key="8">
    <source>
        <dbReference type="Proteomes" id="UP000254924"/>
    </source>
</evidence>